<keyword evidence="1" id="KW-0328">Glycosyltransferase</keyword>
<dbReference type="Gene3D" id="3.40.50.2000">
    <property type="entry name" value="Glycogen Phosphorylase B"/>
    <property type="match status" value="2"/>
</dbReference>
<evidence type="ECO:0000313" key="4">
    <source>
        <dbReference type="EMBL" id="QEL18279.1"/>
    </source>
</evidence>
<evidence type="ECO:0000313" key="5">
    <source>
        <dbReference type="Proteomes" id="UP000324974"/>
    </source>
</evidence>
<organism evidence="4 5">
    <name type="scientific">Limnoglobus roseus</name>
    <dbReference type="NCBI Taxonomy" id="2598579"/>
    <lineage>
        <taxon>Bacteria</taxon>
        <taxon>Pseudomonadati</taxon>
        <taxon>Planctomycetota</taxon>
        <taxon>Planctomycetia</taxon>
        <taxon>Gemmatales</taxon>
        <taxon>Gemmataceae</taxon>
        <taxon>Limnoglobus</taxon>
    </lineage>
</organism>
<dbReference type="EMBL" id="CP042425">
    <property type="protein sequence ID" value="QEL18279.1"/>
    <property type="molecule type" value="Genomic_DNA"/>
</dbReference>
<dbReference type="GO" id="GO:0016757">
    <property type="term" value="F:glycosyltransferase activity"/>
    <property type="evidence" value="ECO:0007669"/>
    <property type="project" value="UniProtKB-KW"/>
</dbReference>
<dbReference type="Pfam" id="PF13439">
    <property type="entry name" value="Glyco_transf_4"/>
    <property type="match status" value="1"/>
</dbReference>
<evidence type="ECO:0000259" key="3">
    <source>
        <dbReference type="Pfam" id="PF13439"/>
    </source>
</evidence>
<keyword evidence="5" id="KW-1185">Reference proteome</keyword>
<sequence>MEPANCRVIRLGVTKLLSLSALRAAKRVRAQWRQHPPAIVQAYFLDSSYFAVALARRSGVPHVLRVRNNLGYWLTRKHRLLNRLMRPWVDLSLTNSETGRESLIRQDGLSPDRVMMIENGVDLDRFGDATPTFSGTVRVGCVANLRPIKNIDGLMRAARLVVERFPNVVFEVAGEGEERSKLEALKQELNLGERFVFRGRVDDVPQFLRSIDMAVLPSHSESLSNAILEYMAAGRAIVATDVGANAKLIQHGREGVIVLPGNDQMLADGIGTLLQNPASARGMARLARARVAAGYSRDAMRTKFEELYLRLANRPR</sequence>
<keyword evidence="2 4" id="KW-0808">Transferase</keyword>
<dbReference type="InterPro" id="IPR028098">
    <property type="entry name" value="Glyco_trans_4-like_N"/>
</dbReference>
<dbReference type="SUPFAM" id="SSF53756">
    <property type="entry name" value="UDP-Glycosyltransferase/glycogen phosphorylase"/>
    <property type="match status" value="1"/>
</dbReference>
<gene>
    <name evidence="4" type="ORF">PX52LOC_05297</name>
</gene>
<evidence type="ECO:0000256" key="2">
    <source>
        <dbReference type="ARBA" id="ARBA00022679"/>
    </source>
</evidence>
<name>A0A5C1AFS2_9BACT</name>
<protein>
    <submittedName>
        <fullName evidence="4">GT4 family glycosyltransferase</fullName>
    </submittedName>
</protein>
<feature type="domain" description="Glycosyltransferase subfamily 4-like N-terminal" evidence="3">
    <location>
        <begin position="19"/>
        <end position="125"/>
    </location>
</feature>
<dbReference type="Pfam" id="PF13692">
    <property type="entry name" value="Glyco_trans_1_4"/>
    <property type="match status" value="1"/>
</dbReference>
<accession>A0A5C1AFS2</accession>
<evidence type="ECO:0000256" key="1">
    <source>
        <dbReference type="ARBA" id="ARBA00022676"/>
    </source>
</evidence>
<dbReference type="PANTHER" id="PTHR12526">
    <property type="entry name" value="GLYCOSYLTRANSFERASE"/>
    <property type="match status" value="1"/>
</dbReference>
<dbReference type="PANTHER" id="PTHR12526:SF510">
    <property type="entry name" value="D-INOSITOL 3-PHOSPHATE GLYCOSYLTRANSFERASE"/>
    <property type="match status" value="1"/>
</dbReference>
<dbReference type="Proteomes" id="UP000324974">
    <property type="component" value="Chromosome"/>
</dbReference>
<dbReference type="AlphaFoldDB" id="A0A5C1AFS2"/>
<dbReference type="KEGG" id="lrs:PX52LOC_05297"/>
<proteinExistence type="predicted"/>
<reference evidence="5" key="1">
    <citation type="submission" date="2019-08" db="EMBL/GenBank/DDBJ databases">
        <title>Limnoglobus roseus gen. nov., sp. nov., a novel freshwater planctomycete with a giant genome from the family Gemmataceae.</title>
        <authorList>
            <person name="Kulichevskaya I.S."/>
            <person name="Naumoff D.G."/>
            <person name="Miroshnikov K."/>
            <person name="Ivanova A."/>
            <person name="Philippov D.A."/>
            <person name="Hakobyan A."/>
            <person name="Rijpstra I.C."/>
            <person name="Sinninghe Damste J.S."/>
            <person name="Liesack W."/>
            <person name="Dedysh S.N."/>
        </authorList>
    </citation>
    <scope>NUCLEOTIDE SEQUENCE [LARGE SCALE GENOMIC DNA]</scope>
    <source>
        <strain evidence="5">PX52</strain>
    </source>
</reference>